<dbReference type="RefSeq" id="WP_330128469.1">
    <property type="nucleotide sequence ID" value="NZ_JAUHLI010000006.1"/>
</dbReference>
<keyword evidence="4 6" id="KW-1133">Transmembrane helix</keyword>
<evidence type="ECO:0000259" key="7">
    <source>
        <dbReference type="Pfam" id="PF12698"/>
    </source>
</evidence>
<evidence type="ECO:0000256" key="3">
    <source>
        <dbReference type="ARBA" id="ARBA00022692"/>
    </source>
</evidence>
<evidence type="ECO:0000256" key="1">
    <source>
        <dbReference type="ARBA" id="ARBA00004651"/>
    </source>
</evidence>
<evidence type="ECO:0000313" key="9">
    <source>
        <dbReference type="Proteomes" id="UP001336314"/>
    </source>
</evidence>
<gene>
    <name evidence="8" type="ORF">QWY20_07890</name>
</gene>
<evidence type="ECO:0000256" key="2">
    <source>
        <dbReference type="ARBA" id="ARBA00022475"/>
    </source>
</evidence>
<dbReference type="Gene3D" id="3.40.1710.10">
    <property type="entry name" value="abc type-2 transporter like domain"/>
    <property type="match status" value="1"/>
</dbReference>
<accession>A0ABU7J4F5</accession>
<feature type="domain" description="ABC-2 type transporter transmembrane" evidence="7">
    <location>
        <begin position="21"/>
        <end position="360"/>
    </location>
</feature>
<keyword evidence="3 6" id="KW-0812">Transmembrane</keyword>
<comment type="subcellular location">
    <subcellularLocation>
        <location evidence="1">Cell membrane</location>
        <topology evidence="1">Multi-pass membrane protein</topology>
    </subcellularLocation>
</comment>
<dbReference type="PANTHER" id="PTHR30294">
    <property type="entry name" value="MEMBRANE COMPONENT OF ABC TRANSPORTER YHHJ-RELATED"/>
    <property type="match status" value="1"/>
</dbReference>
<evidence type="ECO:0000256" key="5">
    <source>
        <dbReference type="ARBA" id="ARBA00023136"/>
    </source>
</evidence>
<feature type="transmembrane region" description="Helical" evidence="6">
    <location>
        <begin position="20"/>
        <end position="37"/>
    </location>
</feature>
<dbReference type="InterPro" id="IPR051449">
    <property type="entry name" value="ABC-2_transporter_component"/>
</dbReference>
<sequence>MSIWQHSQRTWQLIFQDKGAILLLFVAGLIYSFFYPLPYHYEQVEAVPAILVDQDQSASSRTLQRLLLAAPNLELRQISNDPATIQSALWQGDVMALIIIPPGFHQEILAGRTAQVQVASHGGYLLAGSKALMNASEAAMTMGAGIGLHKLQSSGFAPTQAMDSLQPLQLHSRALFNPNGGYGHSIVPAVMVLVIQQTLLIGVTLLLGRQAELKQLPTGWRAYSGMLLTFSSIGLLNSLYFFLVALRLQQYAQLGALLHLIVFCLLFSLCIAAFALLLGRLFQSRERGLQLLLVSAVPMLFISGYSWPAEALPTALYYLRWLLPSTAGIHGFVGINQLGASLGDILPEVMALGGLTIALVSCGLWLYRSSGKLKP</sequence>
<feature type="transmembrane region" description="Helical" evidence="6">
    <location>
        <begin position="289"/>
        <end position="307"/>
    </location>
</feature>
<dbReference type="EMBL" id="JAUHLI010000006">
    <property type="protein sequence ID" value="MEE2001371.1"/>
    <property type="molecule type" value="Genomic_DNA"/>
</dbReference>
<reference evidence="8 9" key="1">
    <citation type="submission" date="2023-07" db="EMBL/GenBank/DDBJ databases">
        <title>Alkalimonas sp., MEB108 novel, alkaliphilic bacterium isolated from Lonar Lake, India.</title>
        <authorList>
            <person name="Joshi A."/>
            <person name="Thite S."/>
        </authorList>
    </citation>
    <scope>NUCLEOTIDE SEQUENCE [LARGE SCALE GENOMIC DNA]</scope>
    <source>
        <strain evidence="8 9">MEB108</strain>
    </source>
</reference>
<organism evidence="8 9">
    <name type="scientific">Alkalimonas cellulosilytica</name>
    <dbReference type="NCBI Taxonomy" id="3058395"/>
    <lineage>
        <taxon>Bacteria</taxon>
        <taxon>Pseudomonadati</taxon>
        <taxon>Pseudomonadota</taxon>
        <taxon>Gammaproteobacteria</taxon>
        <taxon>Alkalimonas</taxon>
    </lineage>
</organism>
<keyword evidence="5 6" id="KW-0472">Membrane</keyword>
<dbReference type="InterPro" id="IPR013525">
    <property type="entry name" value="ABC2_TM"/>
</dbReference>
<dbReference type="Proteomes" id="UP001336314">
    <property type="component" value="Unassembled WGS sequence"/>
</dbReference>
<evidence type="ECO:0000313" key="8">
    <source>
        <dbReference type="EMBL" id="MEE2001371.1"/>
    </source>
</evidence>
<comment type="caution">
    <text evidence="8">The sequence shown here is derived from an EMBL/GenBank/DDBJ whole genome shotgun (WGS) entry which is preliminary data.</text>
</comment>
<evidence type="ECO:0000256" key="6">
    <source>
        <dbReference type="SAM" id="Phobius"/>
    </source>
</evidence>
<keyword evidence="2" id="KW-1003">Cell membrane</keyword>
<protein>
    <submittedName>
        <fullName evidence="8">ABC transporter permease</fullName>
    </submittedName>
</protein>
<keyword evidence="9" id="KW-1185">Reference proteome</keyword>
<feature type="transmembrane region" description="Helical" evidence="6">
    <location>
        <begin position="186"/>
        <end position="208"/>
    </location>
</feature>
<name>A0ABU7J4F5_9GAMM</name>
<dbReference type="PANTHER" id="PTHR30294:SF46">
    <property type="entry name" value="ABC TRANSPORTER PERMEASE"/>
    <property type="match status" value="1"/>
</dbReference>
<proteinExistence type="predicted"/>
<feature type="transmembrane region" description="Helical" evidence="6">
    <location>
        <begin position="349"/>
        <end position="367"/>
    </location>
</feature>
<feature type="transmembrane region" description="Helical" evidence="6">
    <location>
        <begin position="220"/>
        <end position="244"/>
    </location>
</feature>
<dbReference type="Pfam" id="PF12698">
    <property type="entry name" value="ABC2_membrane_3"/>
    <property type="match status" value="1"/>
</dbReference>
<evidence type="ECO:0000256" key="4">
    <source>
        <dbReference type="ARBA" id="ARBA00022989"/>
    </source>
</evidence>
<feature type="transmembrane region" description="Helical" evidence="6">
    <location>
        <begin position="256"/>
        <end position="277"/>
    </location>
</feature>